<proteinExistence type="predicted"/>
<dbReference type="SUPFAM" id="SSF53474">
    <property type="entry name" value="alpha/beta-Hydrolases"/>
    <property type="match status" value="1"/>
</dbReference>
<dbReference type="EMBL" id="BAABHK010000001">
    <property type="protein sequence ID" value="GAA4621247.1"/>
    <property type="molecule type" value="Genomic_DNA"/>
</dbReference>
<keyword evidence="2" id="KW-0442">Lipid degradation</keyword>
<evidence type="ECO:0000313" key="6">
    <source>
        <dbReference type="Proteomes" id="UP001501442"/>
    </source>
</evidence>
<keyword evidence="6" id="KW-1185">Reference proteome</keyword>
<evidence type="ECO:0000256" key="1">
    <source>
        <dbReference type="ARBA" id="ARBA00022801"/>
    </source>
</evidence>
<comment type="caution">
    <text evidence="5">The sequence shown here is derived from an EMBL/GenBank/DDBJ whole genome shotgun (WGS) entry which is preliminary data.</text>
</comment>
<dbReference type="Gene3D" id="3.40.50.1820">
    <property type="entry name" value="alpha/beta hydrolase"/>
    <property type="match status" value="1"/>
</dbReference>
<accession>A0ABP8U5P3</accession>
<dbReference type="PANTHER" id="PTHR10272:SF0">
    <property type="entry name" value="PLATELET-ACTIVATING FACTOR ACETYLHYDROLASE"/>
    <property type="match status" value="1"/>
</dbReference>
<dbReference type="InterPro" id="IPR029058">
    <property type="entry name" value="AB_hydrolase_fold"/>
</dbReference>
<evidence type="ECO:0000256" key="4">
    <source>
        <dbReference type="SAM" id="SignalP"/>
    </source>
</evidence>
<evidence type="ECO:0000256" key="3">
    <source>
        <dbReference type="ARBA" id="ARBA00023098"/>
    </source>
</evidence>
<organism evidence="5 6">
    <name type="scientific">Actinoallomurus vinaceus</name>
    <dbReference type="NCBI Taxonomy" id="1080074"/>
    <lineage>
        <taxon>Bacteria</taxon>
        <taxon>Bacillati</taxon>
        <taxon>Actinomycetota</taxon>
        <taxon>Actinomycetes</taxon>
        <taxon>Streptosporangiales</taxon>
        <taxon>Thermomonosporaceae</taxon>
        <taxon>Actinoallomurus</taxon>
    </lineage>
</organism>
<sequence length="438" mass="46916">MGAAAALLSLVPVHATPAAGTRFLSAVHGTSAAEPRPAPAPATPRSVAASAVKVRLPAPTGPYAVGTTSLHLVDRSRPDPWRPAERRELMVSVFYPASRVTGRPVAPQLAPGDAQGFDTFAGRANYGVEPGTVDWAATRTHAYVDAPAVRGPRPVVLYSPGVADPRTWNIALAEQLASAGYVVVAIDHTYEASAVEFPSHRIARTVLPERLAEAKRDGTLVRLQKQVVAARVADTRFVLDALRALHAGSDPDADHRRPPRNLAAVLDLRRIGMLGASGGGFTAAQAMYEDSRIRAGVDLDGTLGFGDDPAHPELAPVAEHGLDRPFLLMGSAGPGGSDHRTEPSWRSFWAHGRGWRADLTLRGSRHGSYTDAEAILPQLRGRVPDKTIADDIGTVDPTRAIIAERAYVSSFFDRWLRRKDDGLLDGPSPRYPEIGFIR</sequence>
<feature type="chain" id="PRO_5045157045" evidence="4">
    <location>
        <begin position="16"/>
        <end position="438"/>
    </location>
</feature>
<protein>
    <submittedName>
        <fullName evidence="5">Lipase</fullName>
    </submittedName>
</protein>
<dbReference type="Proteomes" id="UP001501442">
    <property type="component" value="Unassembled WGS sequence"/>
</dbReference>
<name>A0ABP8U5P3_9ACTN</name>
<dbReference type="Pfam" id="PF03403">
    <property type="entry name" value="PAF-AH_p_II"/>
    <property type="match status" value="1"/>
</dbReference>
<keyword evidence="1" id="KW-0378">Hydrolase</keyword>
<gene>
    <name evidence="5" type="ORF">GCM10023196_008390</name>
</gene>
<evidence type="ECO:0000256" key="2">
    <source>
        <dbReference type="ARBA" id="ARBA00022963"/>
    </source>
</evidence>
<reference evidence="6" key="1">
    <citation type="journal article" date="2019" name="Int. J. Syst. Evol. Microbiol.">
        <title>The Global Catalogue of Microorganisms (GCM) 10K type strain sequencing project: providing services to taxonomists for standard genome sequencing and annotation.</title>
        <authorList>
            <consortium name="The Broad Institute Genomics Platform"/>
            <consortium name="The Broad Institute Genome Sequencing Center for Infectious Disease"/>
            <person name="Wu L."/>
            <person name="Ma J."/>
        </authorList>
    </citation>
    <scope>NUCLEOTIDE SEQUENCE [LARGE SCALE GENOMIC DNA]</scope>
    <source>
        <strain evidence="6">JCM 17939</strain>
    </source>
</reference>
<evidence type="ECO:0000313" key="5">
    <source>
        <dbReference type="EMBL" id="GAA4621247.1"/>
    </source>
</evidence>
<dbReference type="PANTHER" id="PTHR10272">
    <property type="entry name" value="PLATELET-ACTIVATING FACTOR ACETYLHYDROLASE"/>
    <property type="match status" value="1"/>
</dbReference>
<keyword evidence="3" id="KW-0443">Lipid metabolism</keyword>
<keyword evidence="4" id="KW-0732">Signal</keyword>
<feature type="signal peptide" evidence="4">
    <location>
        <begin position="1"/>
        <end position="15"/>
    </location>
</feature>